<comment type="similarity">
    <text evidence="2">Belongs to the ABC transporter superfamily.</text>
</comment>
<reference evidence="8" key="1">
    <citation type="submission" date="2023-07" db="EMBL/GenBank/DDBJ databases">
        <title>Sequencing the genomes of 1000 actinobacteria strains.</title>
        <authorList>
            <person name="Klenk H.-P."/>
        </authorList>
    </citation>
    <scope>NUCLEOTIDE SEQUENCE</scope>
    <source>
        <strain evidence="8">DSM 13988</strain>
    </source>
</reference>
<dbReference type="GO" id="GO:0016887">
    <property type="term" value="F:ATP hydrolysis activity"/>
    <property type="evidence" value="ECO:0007669"/>
    <property type="project" value="InterPro"/>
</dbReference>
<dbReference type="SUPFAM" id="SSF52540">
    <property type="entry name" value="P-loop containing nucleoside triphosphate hydrolases"/>
    <property type="match status" value="1"/>
</dbReference>
<dbReference type="RefSeq" id="WP_309852276.1">
    <property type="nucleotide sequence ID" value="NZ_BAAAIU010000004.1"/>
</dbReference>
<evidence type="ECO:0000256" key="4">
    <source>
        <dbReference type="ARBA" id="ARBA00022741"/>
    </source>
</evidence>
<dbReference type="PROSITE" id="PS50893">
    <property type="entry name" value="ABC_TRANSPORTER_2"/>
    <property type="match status" value="1"/>
</dbReference>
<evidence type="ECO:0000256" key="5">
    <source>
        <dbReference type="ARBA" id="ARBA00022840"/>
    </source>
</evidence>
<feature type="domain" description="ABC transporter" evidence="7">
    <location>
        <begin position="2"/>
        <end position="233"/>
    </location>
</feature>
<proteinExistence type="inferred from homology"/>
<evidence type="ECO:0000256" key="1">
    <source>
        <dbReference type="ARBA" id="ARBA00004202"/>
    </source>
</evidence>
<evidence type="ECO:0000256" key="3">
    <source>
        <dbReference type="ARBA" id="ARBA00022448"/>
    </source>
</evidence>
<keyword evidence="4" id="KW-0547">Nucleotide-binding</keyword>
<dbReference type="GO" id="GO:0046677">
    <property type="term" value="P:response to antibiotic"/>
    <property type="evidence" value="ECO:0007669"/>
    <property type="project" value="UniProtKB-KW"/>
</dbReference>
<dbReference type="PANTHER" id="PTHR42711">
    <property type="entry name" value="ABC TRANSPORTER ATP-BINDING PROTEIN"/>
    <property type="match status" value="1"/>
</dbReference>
<dbReference type="InterPro" id="IPR027417">
    <property type="entry name" value="P-loop_NTPase"/>
</dbReference>
<dbReference type="AlphaFoldDB" id="A0AAE3YG07"/>
<name>A0AAE3YG07_9MICC</name>
<dbReference type="GO" id="GO:0005524">
    <property type="term" value="F:ATP binding"/>
    <property type="evidence" value="ECO:0007669"/>
    <property type="project" value="UniProtKB-KW"/>
</dbReference>
<evidence type="ECO:0000259" key="7">
    <source>
        <dbReference type="PROSITE" id="PS50893"/>
    </source>
</evidence>
<dbReference type="GO" id="GO:0005886">
    <property type="term" value="C:plasma membrane"/>
    <property type="evidence" value="ECO:0007669"/>
    <property type="project" value="UniProtKB-SubCell"/>
</dbReference>
<dbReference type="Pfam" id="PF00005">
    <property type="entry name" value="ABC_tran"/>
    <property type="match status" value="1"/>
</dbReference>
<dbReference type="EMBL" id="JAVDUI010000001">
    <property type="protein sequence ID" value="MDR6892754.1"/>
    <property type="molecule type" value="Genomic_DNA"/>
</dbReference>
<dbReference type="PANTHER" id="PTHR42711:SF5">
    <property type="entry name" value="ABC TRANSPORTER ATP-BINDING PROTEIN NATA"/>
    <property type="match status" value="1"/>
</dbReference>
<dbReference type="SMART" id="SM00382">
    <property type="entry name" value="AAA"/>
    <property type="match status" value="1"/>
</dbReference>
<dbReference type="InterPro" id="IPR050763">
    <property type="entry name" value="ABC_transporter_ATP-binding"/>
</dbReference>
<evidence type="ECO:0000313" key="8">
    <source>
        <dbReference type="EMBL" id="MDR6892754.1"/>
    </source>
</evidence>
<accession>A0AAE3YG07</accession>
<evidence type="ECO:0000256" key="6">
    <source>
        <dbReference type="ARBA" id="ARBA00023251"/>
    </source>
</evidence>
<dbReference type="InterPro" id="IPR003593">
    <property type="entry name" value="AAA+_ATPase"/>
</dbReference>
<organism evidence="8 9">
    <name type="scientific">Falsarthrobacter nasiphocae</name>
    <dbReference type="NCBI Taxonomy" id="189863"/>
    <lineage>
        <taxon>Bacteria</taxon>
        <taxon>Bacillati</taxon>
        <taxon>Actinomycetota</taxon>
        <taxon>Actinomycetes</taxon>
        <taxon>Micrococcales</taxon>
        <taxon>Micrococcaceae</taxon>
        <taxon>Falsarthrobacter</taxon>
    </lineage>
</organism>
<keyword evidence="5 8" id="KW-0067">ATP-binding</keyword>
<keyword evidence="9" id="KW-1185">Reference proteome</keyword>
<protein>
    <submittedName>
        <fullName evidence="8">ABC-2 type transport system ATP-binding protein</fullName>
    </submittedName>
</protein>
<gene>
    <name evidence="8" type="ORF">J2S35_001694</name>
</gene>
<dbReference type="Gene3D" id="3.40.50.300">
    <property type="entry name" value="P-loop containing nucleotide triphosphate hydrolases"/>
    <property type="match status" value="1"/>
</dbReference>
<dbReference type="InterPro" id="IPR003439">
    <property type="entry name" value="ABC_transporter-like_ATP-bd"/>
</dbReference>
<evidence type="ECO:0000313" key="9">
    <source>
        <dbReference type="Proteomes" id="UP001247307"/>
    </source>
</evidence>
<comment type="caution">
    <text evidence="8">The sequence shown here is derived from an EMBL/GenBank/DDBJ whole genome shotgun (WGS) entry which is preliminary data.</text>
</comment>
<evidence type="ECO:0000256" key="2">
    <source>
        <dbReference type="ARBA" id="ARBA00005417"/>
    </source>
</evidence>
<sequence length="300" mass="31909">MLRIESISKRYGKGPLVNDAVSIELRPGELTALIGHNGAGKTTLLSQICGVVRPTSGDIRFGEVSFVSQPDLARRACSLMAQLHAPIQGMTPRAMISSVARLRGASAADAQARTADVIERLSIGEWADKPGQKLSGGLRRMTSYAMAVVLPPPILLIDEPTNDVDPQRRPVIWRDLRGLAEDGHIVVVVSHNLLEVERAADRVVLMKEAKVVMDGTPQSIAAAAGASTLKVLWAGESQAEGLPPNLGVSAELPRQTSILLAPAQVPDAARWAAGLTESGVAESFVLEPMSLENVYGKAHE</sequence>
<dbReference type="Proteomes" id="UP001247307">
    <property type="component" value="Unassembled WGS sequence"/>
</dbReference>
<comment type="subcellular location">
    <subcellularLocation>
        <location evidence="1">Cell membrane</location>
        <topology evidence="1">Peripheral membrane protein</topology>
    </subcellularLocation>
</comment>
<keyword evidence="6" id="KW-0046">Antibiotic resistance</keyword>
<keyword evidence="3" id="KW-0813">Transport</keyword>